<sequence length="97" mass="11204">MMLQYRSHLFTNLICGRFARFIRWDRSGAIVSKRFDCTKETTLIFEFYKRFAQLTPSQRGKDRLFLPLLMTTRTPYLLGPNSACTTRICGMVNGGLG</sequence>
<comment type="caution">
    <text evidence="1">The sequence shown here is derived from an EMBL/GenBank/DDBJ whole genome shotgun (WGS) entry which is preliminary data.</text>
</comment>
<accession>A0AA39MMP0</accession>
<dbReference type="RefSeq" id="XP_060323140.1">
    <property type="nucleotide sequence ID" value="XM_060466340.1"/>
</dbReference>
<evidence type="ECO:0000313" key="1">
    <source>
        <dbReference type="EMBL" id="KAK0439070.1"/>
    </source>
</evidence>
<reference evidence="1" key="1">
    <citation type="submission" date="2023-06" db="EMBL/GenBank/DDBJ databases">
        <authorList>
            <consortium name="Lawrence Berkeley National Laboratory"/>
            <person name="Ahrendt S."/>
            <person name="Sahu N."/>
            <person name="Indic B."/>
            <person name="Wong-Bajracharya J."/>
            <person name="Merenyi Z."/>
            <person name="Ke H.-M."/>
            <person name="Monk M."/>
            <person name="Kocsube S."/>
            <person name="Drula E."/>
            <person name="Lipzen A."/>
            <person name="Balint B."/>
            <person name="Henrissat B."/>
            <person name="Andreopoulos B."/>
            <person name="Martin F.M."/>
            <person name="Harder C.B."/>
            <person name="Rigling D."/>
            <person name="Ford K.L."/>
            <person name="Foster G.D."/>
            <person name="Pangilinan J."/>
            <person name="Papanicolaou A."/>
            <person name="Barry K."/>
            <person name="LaButti K."/>
            <person name="Viragh M."/>
            <person name="Koriabine M."/>
            <person name="Yan M."/>
            <person name="Riley R."/>
            <person name="Champramary S."/>
            <person name="Plett K.L."/>
            <person name="Tsai I.J."/>
            <person name="Slot J."/>
            <person name="Sipos G."/>
            <person name="Plett J."/>
            <person name="Nagy L.G."/>
            <person name="Grigoriev I.V."/>
        </authorList>
    </citation>
    <scope>NUCLEOTIDE SEQUENCE</scope>
    <source>
        <strain evidence="1">CCBAS 213</strain>
    </source>
</reference>
<dbReference type="Proteomes" id="UP001175211">
    <property type="component" value="Unassembled WGS sequence"/>
</dbReference>
<dbReference type="EMBL" id="JAUEPS010000090">
    <property type="protein sequence ID" value="KAK0439070.1"/>
    <property type="molecule type" value="Genomic_DNA"/>
</dbReference>
<protein>
    <recommendedName>
        <fullName evidence="3">Fungal-type protein kinase domain-containing protein</fullName>
    </recommendedName>
</protein>
<organism evidence="1 2">
    <name type="scientific">Armillaria tabescens</name>
    <name type="common">Ringless honey mushroom</name>
    <name type="synonym">Agaricus tabescens</name>
    <dbReference type="NCBI Taxonomy" id="1929756"/>
    <lineage>
        <taxon>Eukaryota</taxon>
        <taxon>Fungi</taxon>
        <taxon>Dikarya</taxon>
        <taxon>Basidiomycota</taxon>
        <taxon>Agaricomycotina</taxon>
        <taxon>Agaricomycetes</taxon>
        <taxon>Agaricomycetidae</taxon>
        <taxon>Agaricales</taxon>
        <taxon>Marasmiineae</taxon>
        <taxon>Physalacriaceae</taxon>
        <taxon>Desarmillaria</taxon>
    </lineage>
</organism>
<gene>
    <name evidence="1" type="ORF">EV420DRAFT_1202383</name>
</gene>
<evidence type="ECO:0008006" key="3">
    <source>
        <dbReference type="Google" id="ProtNLM"/>
    </source>
</evidence>
<name>A0AA39MMP0_ARMTA</name>
<dbReference type="GeneID" id="85349888"/>
<evidence type="ECO:0000313" key="2">
    <source>
        <dbReference type="Proteomes" id="UP001175211"/>
    </source>
</evidence>
<proteinExistence type="predicted"/>
<dbReference type="AlphaFoldDB" id="A0AA39MMP0"/>
<keyword evidence="2" id="KW-1185">Reference proteome</keyword>